<organism evidence="2 3">
    <name type="scientific">Neocallimastix californiae</name>
    <dbReference type="NCBI Taxonomy" id="1754190"/>
    <lineage>
        <taxon>Eukaryota</taxon>
        <taxon>Fungi</taxon>
        <taxon>Fungi incertae sedis</taxon>
        <taxon>Chytridiomycota</taxon>
        <taxon>Chytridiomycota incertae sedis</taxon>
        <taxon>Neocallimastigomycetes</taxon>
        <taxon>Neocallimastigales</taxon>
        <taxon>Neocallimastigaceae</taxon>
        <taxon>Neocallimastix</taxon>
    </lineage>
</organism>
<evidence type="ECO:0000313" key="2">
    <source>
        <dbReference type="EMBL" id="ORY21678.1"/>
    </source>
</evidence>
<name>A0A1Y2AGE3_9FUNG</name>
<proteinExistence type="predicted"/>
<sequence>VIEFKNKNKKEYNSILTKVKNTEEYKISMNNIMKTTYLELDETKKKINHYMTYNNSLDNYLLNIDGKISEEDEKVKELEKEYTTEKKIIRDLSKQNLIEKLQPVSKNISENLEFYKFVNIINDMSHNDDLTPSIELVNEANKLTIDDQREIYKQCKLLFKRSLSSCRTGNQIKISKELTISFTIINTLKTFKIMDLNSNILPYTSNINDINDIKMLVKDAESINEVLNTLAETYKNNIDKFDKEQSEKFIRNFNSITNDQILEYTNSDYNNNNNEMNEENVNKLISSYFEIINIHKENFGNIYDIELYSLDSHDSQSKLNKNKLNKIIEKLSKMAGINPNTVLNSDDSLSAINELCEELEKLENIEDINSIYNELNDLKSINELELYKNDKTSLNSEIVHKLYNTIVNKNNMKIDDEINSSENNLRVLNNNKENILPDKHIEEITLKLLRIFKDKNIDKNILPIQYEVDNLSNPKLIYKNAESLVNVWKDLSTTYNKNFENFSEKESTDFIVGFNNIINELKSMLSSSKYNNDLNVKNINSNDIEKLEKYFNRDYSLHKDKFNIIRDNKGNEMVYTLKYTKDLNSKYYRKNIIINLNKLLSIVNINNGNLIYGLGVMFEDGKISSEIDYRSIGEGNNLNEALNSLCELTETLDISSLSEDHKNELRKIYENFHDMMSIVNEEYYKGKISDNSHAIYKLHNSLAILFDEDTFVIDDINNSLNKIVDPDLEPLEGKNAIDVIKDNNISPESKELIFKGVESQIKNSKNKYLNKNTYKFITDTKKHIDQQGIKIKELRSYAGNELYILSIVSLSSNYNDLVATAICYDRILSSDINNNIPISTLEFDKELDNRVRYLITNKLNSVISSTAKNNPKIYNINSKFTKEDKFSWGDSIVYALSESSLINMFYDKSNIKNSNIESYDSLGYSVELNYQYANYQSPGSINSKDANAVTHNYNKLHDKLIKNIQPLDEFQNEIFSEAIDEVMKYNPNIESKITENANIKIEEVFNEISEYDDKIKESITDDTKKHIETTINKFTIYVVGSYYKFAKMLGRENQVTIDDYKSYFNNNIKYVSNYITKNNINLNNKPLVISIKPNMNNINSIHNYCISKNNIVKANKQFRIKYINIKKQITK</sequence>
<accession>A0A1Y2AGE3</accession>
<dbReference type="AlphaFoldDB" id="A0A1Y2AGE3"/>
<keyword evidence="1" id="KW-0175">Coiled coil</keyword>
<comment type="caution">
    <text evidence="2">The sequence shown here is derived from an EMBL/GenBank/DDBJ whole genome shotgun (WGS) entry which is preliminary data.</text>
</comment>
<dbReference type="OrthoDB" id="2176698at2759"/>
<reference evidence="2 3" key="1">
    <citation type="submission" date="2016-08" db="EMBL/GenBank/DDBJ databases">
        <title>A Parts List for Fungal Cellulosomes Revealed by Comparative Genomics.</title>
        <authorList>
            <consortium name="DOE Joint Genome Institute"/>
            <person name="Haitjema C.H."/>
            <person name="Gilmore S.P."/>
            <person name="Henske J.K."/>
            <person name="Solomon K.V."/>
            <person name="De Groot R."/>
            <person name="Kuo A."/>
            <person name="Mondo S.J."/>
            <person name="Salamov A.A."/>
            <person name="Labutti K."/>
            <person name="Zhao Z."/>
            <person name="Chiniquy J."/>
            <person name="Barry K."/>
            <person name="Brewer H.M."/>
            <person name="Purvine S.O."/>
            <person name="Wright A.T."/>
            <person name="Boxma B."/>
            <person name="Van Alen T."/>
            <person name="Hackstein J.H."/>
            <person name="Baker S.E."/>
            <person name="Grigoriev I.V."/>
            <person name="O'Malley M.A."/>
        </authorList>
    </citation>
    <scope>NUCLEOTIDE SEQUENCE [LARGE SCALE GENOMIC DNA]</scope>
    <source>
        <strain evidence="2 3">G1</strain>
    </source>
</reference>
<evidence type="ECO:0000256" key="1">
    <source>
        <dbReference type="SAM" id="Coils"/>
    </source>
</evidence>
<protein>
    <submittedName>
        <fullName evidence="2">Uncharacterized protein</fullName>
    </submittedName>
</protein>
<feature type="coiled-coil region" evidence="1">
    <location>
        <begin position="61"/>
        <end position="95"/>
    </location>
</feature>
<gene>
    <name evidence="2" type="ORF">LY90DRAFT_707382</name>
</gene>
<keyword evidence="3" id="KW-1185">Reference proteome</keyword>
<dbReference type="STRING" id="1754190.A0A1Y2AGE3"/>
<evidence type="ECO:0000313" key="3">
    <source>
        <dbReference type="Proteomes" id="UP000193920"/>
    </source>
</evidence>
<dbReference type="Proteomes" id="UP000193920">
    <property type="component" value="Unassembled WGS sequence"/>
</dbReference>
<dbReference type="EMBL" id="MCOG01000261">
    <property type="protein sequence ID" value="ORY21678.1"/>
    <property type="molecule type" value="Genomic_DNA"/>
</dbReference>
<feature type="non-terminal residue" evidence="2">
    <location>
        <position position="1"/>
    </location>
</feature>